<dbReference type="Gene3D" id="3.40.50.1820">
    <property type="entry name" value="alpha/beta hydrolase"/>
    <property type="match status" value="2"/>
</dbReference>
<dbReference type="GO" id="GO:0070008">
    <property type="term" value="F:serine-type exopeptidase activity"/>
    <property type="evidence" value="ECO:0007669"/>
    <property type="project" value="InterPro"/>
</dbReference>
<keyword evidence="5" id="KW-0325">Glycoprotein</keyword>
<evidence type="ECO:0000256" key="2">
    <source>
        <dbReference type="ARBA" id="ARBA00022670"/>
    </source>
</evidence>
<organism evidence="7 8">
    <name type="scientific">Aureobasidium subglaciale (strain EXF-2481)</name>
    <name type="common">Aureobasidium pullulans var. subglaciale</name>
    <dbReference type="NCBI Taxonomy" id="1043005"/>
    <lineage>
        <taxon>Eukaryota</taxon>
        <taxon>Fungi</taxon>
        <taxon>Dikarya</taxon>
        <taxon>Ascomycota</taxon>
        <taxon>Pezizomycotina</taxon>
        <taxon>Dothideomycetes</taxon>
        <taxon>Dothideomycetidae</taxon>
        <taxon>Dothideales</taxon>
        <taxon>Saccotheciaceae</taxon>
        <taxon>Aureobasidium</taxon>
    </lineage>
</organism>
<evidence type="ECO:0000256" key="4">
    <source>
        <dbReference type="ARBA" id="ARBA00022801"/>
    </source>
</evidence>
<name>A0A074Y264_AURSE</name>
<comment type="similarity">
    <text evidence="1">Belongs to the peptidase S28 family.</text>
</comment>
<feature type="signal peptide" evidence="6">
    <location>
        <begin position="1"/>
        <end position="24"/>
    </location>
</feature>
<sequence length="527" mass="58281">MNSLFSFLIIIISCVLCAVTPTQAQDVHPHFPLNRDVKRRENRALNLSDYPPLGIQIPVDHFNTSDNRTYNNRYWINDVYYKGSGPVFFFDVGEANAHPTAANCLDASSHPSNAVMALAKRFDGIVVIFEHRFYGESFPMPMNTTSGHALDAGAYQYLNIEQALEDVVYFSNVFQHPNPRPFWSSLTPARTPWVWIGGSYPGTRGAIMRIRNPEIIFATWASSAPIETRIVDQVLMNGTKNEVLKLKTQLSNAIDPDMQSQAHESFGPTDPGLLEDVDVARALESPLTGYQYYGLDVFLQPFCDRMETMNSTIDSSDNGIALSHNISMAWSAFLVGIAGIHTDALSPLGIAGIFTNASSPFESIGPAEAIRSWLNQLCSELCAFHCGNPKNPHTIQSRFMSIDTYQEYCNNTFPGILPSKPDVFKLNRYGGWRMNPSNTMWTAGELDPLTALTPASTLEDAPGRRSVQMIPDAGMPPPDDEIFGIVHEGMVHAVDLSAGDGTEKAFNDSVSLFQKALAKWLPAFESH</sequence>
<gene>
    <name evidence="7" type="ORF">AUEXF2481DRAFT_701524</name>
</gene>
<evidence type="ECO:0000256" key="6">
    <source>
        <dbReference type="SAM" id="SignalP"/>
    </source>
</evidence>
<dbReference type="AlphaFoldDB" id="A0A074Y264"/>
<keyword evidence="4" id="KW-0378">Hydrolase</keyword>
<evidence type="ECO:0000313" key="8">
    <source>
        <dbReference type="Proteomes" id="UP000030641"/>
    </source>
</evidence>
<dbReference type="EMBL" id="KL584775">
    <property type="protein sequence ID" value="KEQ91800.1"/>
    <property type="molecule type" value="Genomic_DNA"/>
</dbReference>
<dbReference type="MEROPS" id="S28.004"/>
<dbReference type="GO" id="GO:0006508">
    <property type="term" value="P:proteolysis"/>
    <property type="evidence" value="ECO:0007669"/>
    <property type="project" value="UniProtKB-KW"/>
</dbReference>
<dbReference type="GO" id="GO:0008239">
    <property type="term" value="F:dipeptidyl-peptidase activity"/>
    <property type="evidence" value="ECO:0007669"/>
    <property type="project" value="TreeGrafter"/>
</dbReference>
<evidence type="ECO:0000256" key="5">
    <source>
        <dbReference type="ARBA" id="ARBA00023180"/>
    </source>
</evidence>
<keyword evidence="2" id="KW-0645">Protease</keyword>
<accession>A0A074Y264</accession>
<evidence type="ECO:0000256" key="1">
    <source>
        <dbReference type="ARBA" id="ARBA00011079"/>
    </source>
</evidence>
<keyword evidence="3 6" id="KW-0732">Signal</keyword>
<dbReference type="Pfam" id="PF05577">
    <property type="entry name" value="Peptidase_S28"/>
    <property type="match status" value="2"/>
</dbReference>
<dbReference type="OMA" id="YHVNDAY"/>
<dbReference type="RefSeq" id="XP_013340321.1">
    <property type="nucleotide sequence ID" value="XM_013484867.1"/>
</dbReference>
<dbReference type="Proteomes" id="UP000030641">
    <property type="component" value="Unassembled WGS sequence"/>
</dbReference>
<evidence type="ECO:0000256" key="3">
    <source>
        <dbReference type="ARBA" id="ARBA00022729"/>
    </source>
</evidence>
<dbReference type="InterPro" id="IPR008758">
    <property type="entry name" value="Peptidase_S28"/>
</dbReference>
<protein>
    <submittedName>
        <fullName evidence="7">Uncharacterized protein</fullName>
    </submittedName>
</protein>
<feature type="chain" id="PRO_5001703953" evidence="6">
    <location>
        <begin position="25"/>
        <end position="527"/>
    </location>
</feature>
<dbReference type="PANTHER" id="PTHR11010">
    <property type="entry name" value="PROTEASE S28 PRO-X CARBOXYPEPTIDASE-RELATED"/>
    <property type="match status" value="1"/>
</dbReference>
<dbReference type="InParanoid" id="A0A074Y264"/>
<dbReference type="GeneID" id="25370842"/>
<keyword evidence="8" id="KW-1185">Reference proteome</keyword>
<dbReference type="PANTHER" id="PTHR11010:SF109">
    <property type="entry name" value="PEPTIDASE, FAMILY S28, PUTATIVE (AFU_ORTHOLOGUE AFUA_4G03790)-RELATED"/>
    <property type="match status" value="1"/>
</dbReference>
<dbReference type="HOGENOM" id="CLU_023630_2_0_1"/>
<evidence type="ECO:0000313" key="7">
    <source>
        <dbReference type="EMBL" id="KEQ91800.1"/>
    </source>
</evidence>
<dbReference type="OrthoDB" id="1735038at2759"/>
<dbReference type="InterPro" id="IPR029058">
    <property type="entry name" value="AB_hydrolase_fold"/>
</dbReference>
<proteinExistence type="inferred from homology"/>
<reference evidence="7 8" key="1">
    <citation type="journal article" date="2014" name="BMC Genomics">
        <title>Genome sequencing of four Aureobasidium pullulans varieties: biotechnological potential, stress tolerance, and description of new species.</title>
        <authorList>
            <person name="Gostin Ar C."/>
            <person name="Ohm R.A."/>
            <person name="Kogej T."/>
            <person name="Sonjak S."/>
            <person name="Turk M."/>
            <person name="Zajc J."/>
            <person name="Zalar P."/>
            <person name="Grube M."/>
            <person name="Sun H."/>
            <person name="Han J."/>
            <person name="Sharma A."/>
            <person name="Chiniquy J."/>
            <person name="Ngan C.Y."/>
            <person name="Lipzen A."/>
            <person name="Barry K."/>
            <person name="Grigoriev I.V."/>
            <person name="Gunde-Cimerman N."/>
        </authorList>
    </citation>
    <scope>NUCLEOTIDE SEQUENCE [LARGE SCALE GENOMIC DNA]</scope>
    <source>
        <strain evidence="7 8">EXF-2481</strain>
    </source>
</reference>